<dbReference type="Proteomes" id="UP000184465">
    <property type="component" value="Unassembled WGS sequence"/>
</dbReference>
<protein>
    <recommendedName>
        <fullName evidence="3">Reverse transcriptase (RNA-dependent DNA polymerase)</fullName>
    </recommendedName>
</protein>
<dbReference type="InterPro" id="IPR043502">
    <property type="entry name" value="DNA/RNA_pol_sf"/>
</dbReference>
<reference evidence="2" key="1">
    <citation type="submission" date="2016-11" db="EMBL/GenBank/DDBJ databases">
        <authorList>
            <person name="Varghese N."/>
            <person name="Submissions S."/>
        </authorList>
    </citation>
    <scope>NUCLEOTIDE SEQUENCE [LARGE SCALE GENOMIC DNA]</scope>
    <source>
        <strain evidence="2">DSM 15212 / CIP 107654 / DViRD3</strain>
    </source>
</reference>
<evidence type="ECO:0008006" key="3">
    <source>
        <dbReference type="Google" id="ProtNLM"/>
    </source>
</evidence>
<dbReference type="AlphaFoldDB" id="A0A1M6TCK5"/>
<dbReference type="PANTHER" id="PTHR34047">
    <property type="entry name" value="NUCLEAR INTRON MATURASE 1, MITOCHONDRIAL-RELATED"/>
    <property type="match status" value="1"/>
</dbReference>
<accession>A0A1M6TCK5</accession>
<dbReference type="SUPFAM" id="SSF56672">
    <property type="entry name" value="DNA/RNA polymerases"/>
    <property type="match status" value="1"/>
</dbReference>
<evidence type="ECO:0000313" key="1">
    <source>
        <dbReference type="EMBL" id="SHK54772.1"/>
    </source>
</evidence>
<name>A0A1M6TCK5_PARC5</name>
<dbReference type="EMBL" id="FRAG01000087">
    <property type="protein sequence ID" value="SHK54772.1"/>
    <property type="molecule type" value="Genomic_DNA"/>
</dbReference>
<keyword evidence="2" id="KW-1185">Reference proteome</keyword>
<evidence type="ECO:0000313" key="2">
    <source>
        <dbReference type="Proteomes" id="UP000184465"/>
    </source>
</evidence>
<sequence length="64" mass="7432">MRPLGIPMVKDRIIQAATKILIEPIFEADFKECSYGFRQKRNQHMVLKSIRKTCNKGLKRLAIS</sequence>
<proteinExistence type="predicted"/>
<dbReference type="PANTHER" id="PTHR34047:SF8">
    <property type="entry name" value="PROTEIN YKFC"/>
    <property type="match status" value="1"/>
</dbReference>
<gene>
    <name evidence="1" type="ORF">SAMN02745912_03642</name>
</gene>
<organism evidence="1 2">
    <name type="scientific">Paramaledivibacter caminithermalis (strain DSM 15212 / CIP 107654 / DViRD3)</name>
    <name type="common">Clostridium caminithermale</name>
    <dbReference type="NCBI Taxonomy" id="1121301"/>
    <lineage>
        <taxon>Bacteria</taxon>
        <taxon>Bacillati</taxon>
        <taxon>Bacillota</taxon>
        <taxon>Clostridia</taxon>
        <taxon>Peptostreptococcales</taxon>
        <taxon>Caminicellaceae</taxon>
        <taxon>Paramaledivibacter</taxon>
    </lineage>
</organism>
<dbReference type="STRING" id="1121301.SAMN02745912_03642"/>
<dbReference type="InterPro" id="IPR051083">
    <property type="entry name" value="GrpII_Intron_Splice-Mob/Def"/>
</dbReference>